<evidence type="ECO:0000313" key="2">
    <source>
        <dbReference type="Proteomes" id="UP001549366"/>
    </source>
</evidence>
<protein>
    <submittedName>
        <fullName evidence="1">Uncharacterized protein</fullName>
    </submittedName>
</protein>
<accession>A0ABV2SNR2</accession>
<dbReference type="Proteomes" id="UP001549366">
    <property type="component" value="Unassembled WGS sequence"/>
</dbReference>
<keyword evidence="2" id="KW-1185">Reference proteome</keyword>
<sequence>MNPSLKLTDLKQGDILIQHRHDKDPTKELITHAAIVATHSVTEKEIVTDASGARFESKTYTIPHIFEMKVPTGHCLNTIYGEKNKIWSVYRLIITSSMESREETKISRLLPYKAASIGYLWVFYKNYKYKADYKADYKVTNSGTYSKFSIVSAFLGSSEFSAYAQAYANSLWKNNRTQPPPDLIRMSNQCSCSCSFSGEICSYLPIALYQAAMGLSKAFIYMALNAKQSLPRDLARYLTVNKYWSLVGTVSGKSG</sequence>
<name>A0ABV2SNR2_9GAMM</name>
<evidence type="ECO:0000313" key="1">
    <source>
        <dbReference type="EMBL" id="MET4758533.1"/>
    </source>
</evidence>
<dbReference type="RefSeq" id="WP_354008611.1">
    <property type="nucleotide sequence ID" value="NZ_JBEWTA010000001.1"/>
</dbReference>
<reference evidence="1 2" key="1">
    <citation type="submission" date="2024-06" db="EMBL/GenBank/DDBJ databases">
        <title>Genomic Encyclopedia of Type Strains, Phase V (KMG-V): Genome sequencing to study the core and pangenomes of soil and plant-associated prokaryotes.</title>
        <authorList>
            <person name="Whitman W."/>
        </authorList>
    </citation>
    <scope>NUCLEOTIDE SEQUENCE [LARGE SCALE GENOMIC DNA]</scope>
    <source>
        <strain evidence="1 2">NE40</strain>
    </source>
</reference>
<comment type="caution">
    <text evidence="1">The sequence shown here is derived from an EMBL/GenBank/DDBJ whole genome shotgun (WGS) entry which is preliminary data.</text>
</comment>
<organism evidence="1 2">
    <name type="scientific">Endozoicomonas lisbonensis</name>
    <dbReference type="NCBI Taxonomy" id="3120522"/>
    <lineage>
        <taxon>Bacteria</taxon>
        <taxon>Pseudomonadati</taxon>
        <taxon>Pseudomonadota</taxon>
        <taxon>Gammaproteobacteria</taxon>
        <taxon>Oceanospirillales</taxon>
        <taxon>Endozoicomonadaceae</taxon>
        <taxon>Endozoicomonas</taxon>
    </lineage>
</organism>
<dbReference type="EMBL" id="JBEWTB010000002">
    <property type="protein sequence ID" value="MET4758533.1"/>
    <property type="molecule type" value="Genomic_DNA"/>
</dbReference>
<gene>
    <name evidence="1" type="ORF">V5J35_003725</name>
</gene>
<proteinExistence type="predicted"/>